<feature type="compositionally biased region" description="Low complexity" evidence="1">
    <location>
        <begin position="47"/>
        <end position="73"/>
    </location>
</feature>
<dbReference type="Proteomes" id="UP001162640">
    <property type="component" value="Unassembled WGS sequence"/>
</dbReference>
<proteinExistence type="predicted"/>
<protein>
    <submittedName>
        <fullName evidence="3">Uncharacterized protein</fullName>
    </submittedName>
</protein>
<evidence type="ECO:0000256" key="2">
    <source>
        <dbReference type="SAM" id="SignalP"/>
    </source>
</evidence>
<comment type="caution">
    <text evidence="3">The sequence shown here is derived from an EMBL/GenBank/DDBJ whole genome shotgun (WGS) entry which is preliminary data.</text>
</comment>
<gene>
    <name evidence="3" type="ORF">TL16_g11093</name>
</gene>
<sequence>MCQRLLAVLFIIHLTGTATSFTLLPTMSSFTSSFSNLNVQDTTSEWDSTGDSTDNTTNEGWSTVSSSKPNSSPAPQPVLSSSQHQMLITIAPQCSGKTTYLSTISPPPSNVIDITIDDQPGVYLPLPISQFLDPNLCPKKSIIGRTLKERVQCEQEQTLVLSRLLGNLDSETFSLLLSEIIPSQTLLQTLTTEIESIIESNLEPINTDKVDIFIRESIFPSAIKSSQDELKKAAESNTRIVSWGNTNARYTDYTCALETSFRTNRTVKFIKYNKELTGNLQELLKRNILRFSKTGRYIPAQAIERTVQNVESMLRECNDVEEFKVDQKLCEKAGYVLGRDRKVKKMHRR</sequence>
<feature type="signal peptide" evidence="2">
    <location>
        <begin position="1"/>
        <end position="20"/>
    </location>
</feature>
<accession>A0A9W7ERM3</accession>
<evidence type="ECO:0000313" key="4">
    <source>
        <dbReference type="Proteomes" id="UP001162640"/>
    </source>
</evidence>
<feature type="chain" id="PRO_5040767999" evidence="2">
    <location>
        <begin position="21"/>
        <end position="349"/>
    </location>
</feature>
<evidence type="ECO:0000256" key="1">
    <source>
        <dbReference type="SAM" id="MobiDB-lite"/>
    </source>
</evidence>
<feature type="region of interest" description="Disordered" evidence="1">
    <location>
        <begin position="41"/>
        <end position="79"/>
    </location>
</feature>
<reference evidence="4" key="1">
    <citation type="journal article" date="2023" name="Commun. Biol.">
        <title>Genome analysis of Parmales, the sister group of diatoms, reveals the evolutionary specialization of diatoms from phago-mixotrophs to photoautotrophs.</title>
        <authorList>
            <person name="Ban H."/>
            <person name="Sato S."/>
            <person name="Yoshikawa S."/>
            <person name="Yamada K."/>
            <person name="Nakamura Y."/>
            <person name="Ichinomiya M."/>
            <person name="Sato N."/>
            <person name="Blanc-Mathieu R."/>
            <person name="Endo H."/>
            <person name="Kuwata A."/>
            <person name="Ogata H."/>
        </authorList>
    </citation>
    <scope>NUCLEOTIDE SEQUENCE [LARGE SCALE GENOMIC DNA]</scope>
</reference>
<evidence type="ECO:0000313" key="3">
    <source>
        <dbReference type="EMBL" id="GMH88217.1"/>
    </source>
</evidence>
<dbReference type="AlphaFoldDB" id="A0A9W7ERM3"/>
<keyword evidence="2" id="KW-0732">Signal</keyword>
<dbReference type="EMBL" id="BLQM01000408">
    <property type="protein sequence ID" value="GMH88217.1"/>
    <property type="molecule type" value="Genomic_DNA"/>
</dbReference>
<name>A0A9W7ERM3_9STRA</name>
<organism evidence="3 4">
    <name type="scientific">Triparma laevis f. inornata</name>
    <dbReference type="NCBI Taxonomy" id="1714386"/>
    <lineage>
        <taxon>Eukaryota</taxon>
        <taxon>Sar</taxon>
        <taxon>Stramenopiles</taxon>
        <taxon>Ochrophyta</taxon>
        <taxon>Bolidophyceae</taxon>
        <taxon>Parmales</taxon>
        <taxon>Triparmaceae</taxon>
        <taxon>Triparma</taxon>
    </lineage>
</organism>